<dbReference type="InterPro" id="IPR015590">
    <property type="entry name" value="Aldehyde_DH_dom"/>
</dbReference>
<dbReference type="PANTHER" id="PTHR11699">
    <property type="entry name" value="ALDEHYDE DEHYDROGENASE-RELATED"/>
    <property type="match status" value="1"/>
</dbReference>
<dbReference type="AlphaFoldDB" id="A0AAE3Z7S8"/>
<keyword evidence="1" id="KW-0560">Oxidoreductase</keyword>
<sequence>MAEHPAAADETEAVLAASRAAFADWGARSHAQRRPLLTALRRGILRHAARIVAVVSGETGKPAPDVAQAEVMHAAAHAGFCARHAGRALAARPSLAWPVLTKRAWQAHRPRGTALVITPANHPFLLPFLATCSALAAGCTVVLKPAETAPRSAELISFLAREAGIPPDAVQLVHGSDQSGADLVRAGPDIVAVTGSSATGRRVAALAAERLIPVIGEYGANDAFLVLDGADTSRAARAAVWGAFFNAGQNCVSVERVYAVDGTYQSFLTELDGQMSTVSAGGRWRTDIGPILDPGHAEDLARTIDDAVRLGATVRHGGRRHRDGGRDYLEPTVLTGVDHRMRVMREEIFGPILPVMRVTDEQAAIELASDSAFGLHPSIWTRDTRRARQLAAGLRAGAVAINDCLVNYAVPSMPFGGVGASGSGRQGGAEGLREYCFPQTVTAGWLDLPRELQWFPRLAGPAAWIRLARLLYRR</sequence>
<dbReference type="InterPro" id="IPR016163">
    <property type="entry name" value="Ald_DH_C"/>
</dbReference>
<protein>
    <submittedName>
        <fullName evidence="3">Acyl-CoA reductase-like NAD-dependent aldehyde dehydrogenase</fullName>
    </submittedName>
</protein>
<dbReference type="SUPFAM" id="SSF53720">
    <property type="entry name" value="ALDH-like"/>
    <property type="match status" value="1"/>
</dbReference>
<dbReference type="EMBL" id="JAVDXW010000001">
    <property type="protein sequence ID" value="MDR7299901.1"/>
    <property type="molecule type" value="Genomic_DNA"/>
</dbReference>
<comment type="caution">
    <text evidence="3">The sequence shown here is derived from an EMBL/GenBank/DDBJ whole genome shotgun (WGS) entry which is preliminary data.</text>
</comment>
<evidence type="ECO:0000313" key="3">
    <source>
        <dbReference type="EMBL" id="MDR7299901.1"/>
    </source>
</evidence>
<dbReference type="InterPro" id="IPR016162">
    <property type="entry name" value="Ald_DH_N"/>
</dbReference>
<dbReference type="GO" id="GO:0016620">
    <property type="term" value="F:oxidoreductase activity, acting on the aldehyde or oxo group of donors, NAD or NADP as acceptor"/>
    <property type="evidence" value="ECO:0007669"/>
    <property type="project" value="InterPro"/>
</dbReference>
<evidence type="ECO:0000259" key="2">
    <source>
        <dbReference type="Pfam" id="PF00171"/>
    </source>
</evidence>
<reference evidence="3" key="1">
    <citation type="submission" date="2023-07" db="EMBL/GenBank/DDBJ databases">
        <title>Sequencing the genomes of 1000 actinobacteria strains.</title>
        <authorList>
            <person name="Klenk H.-P."/>
        </authorList>
    </citation>
    <scope>NUCLEOTIDE SEQUENCE</scope>
    <source>
        <strain evidence="3">DSM 45977</strain>
    </source>
</reference>
<evidence type="ECO:0000313" key="4">
    <source>
        <dbReference type="Proteomes" id="UP001180845"/>
    </source>
</evidence>
<dbReference type="Proteomes" id="UP001180845">
    <property type="component" value="Unassembled WGS sequence"/>
</dbReference>
<gene>
    <name evidence="3" type="ORF">JOF55_000082</name>
</gene>
<feature type="domain" description="Aldehyde dehydrogenase" evidence="2">
    <location>
        <begin position="6"/>
        <end position="441"/>
    </location>
</feature>
<dbReference type="Gene3D" id="3.40.605.10">
    <property type="entry name" value="Aldehyde Dehydrogenase, Chain A, domain 1"/>
    <property type="match status" value="1"/>
</dbReference>
<dbReference type="RefSeq" id="WP_310267764.1">
    <property type="nucleotide sequence ID" value="NZ_JAVDXW010000001.1"/>
</dbReference>
<dbReference type="InterPro" id="IPR016161">
    <property type="entry name" value="Ald_DH/histidinol_DH"/>
</dbReference>
<dbReference type="Pfam" id="PF00171">
    <property type="entry name" value="Aldedh"/>
    <property type="match status" value="1"/>
</dbReference>
<keyword evidence="4" id="KW-1185">Reference proteome</keyword>
<name>A0AAE3Z7S8_9ACTN</name>
<organism evidence="3 4">
    <name type="scientific">Haloactinomyces albus</name>
    <dbReference type="NCBI Taxonomy" id="1352928"/>
    <lineage>
        <taxon>Bacteria</taxon>
        <taxon>Bacillati</taxon>
        <taxon>Actinomycetota</taxon>
        <taxon>Actinomycetes</taxon>
        <taxon>Actinopolysporales</taxon>
        <taxon>Actinopolysporaceae</taxon>
        <taxon>Haloactinomyces</taxon>
    </lineage>
</organism>
<proteinExistence type="predicted"/>
<dbReference type="Gene3D" id="3.40.309.10">
    <property type="entry name" value="Aldehyde Dehydrogenase, Chain A, domain 2"/>
    <property type="match status" value="1"/>
</dbReference>
<accession>A0AAE3Z7S8</accession>
<evidence type="ECO:0000256" key="1">
    <source>
        <dbReference type="ARBA" id="ARBA00023002"/>
    </source>
</evidence>